<evidence type="ECO:0008006" key="3">
    <source>
        <dbReference type="Google" id="ProtNLM"/>
    </source>
</evidence>
<accession>A0ABY4HK52</accession>
<organism evidence="1 2">
    <name type="scientific">Flavobacterium sediminilitoris</name>
    <dbReference type="NCBI Taxonomy" id="2024526"/>
    <lineage>
        <taxon>Bacteria</taxon>
        <taxon>Pseudomonadati</taxon>
        <taxon>Bacteroidota</taxon>
        <taxon>Flavobacteriia</taxon>
        <taxon>Flavobacteriales</taxon>
        <taxon>Flavobacteriaceae</taxon>
        <taxon>Flavobacterium</taxon>
    </lineage>
</organism>
<dbReference type="EMBL" id="CP090145">
    <property type="protein sequence ID" value="UOX32701.1"/>
    <property type="molecule type" value="Genomic_DNA"/>
</dbReference>
<evidence type="ECO:0000313" key="1">
    <source>
        <dbReference type="EMBL" id="UOX32701.1"/>
    </source>
</evidence>
<protein>
    <recommendedName>
        <fullName evidence="3">DinB family protein</fullName>
    </recommendedName>
</protein>
<reference evidence="1" key="2">
    <citation type="submission" date="2022-04" db="EMBL/GenBank/DDBJ databases">
        <title>Complete Genome Sequence of Flavobacterium sediminilitoris YSM-43, Isolated from a Tidal Sediment.</title>
        <authorList>
            <person name="Lee P.A."/>
        </authorList>
    </citation>
    <scope>NUCLEOTIDE SEQUENCE</scope>
    <source>
        <strain evidence="1">YSM-43</strain>
    </source>
</reference>
<keyword evidence="2" id="KW-1185">Reference proteome</keyword>
<gene>
    <name evidence="1" type="ORF">LXD69_11680</name>
</gene>
<sequence length="160" mass="19178">MNLTTDSLKYYFEINKRLTSEFDTDWTPLWNYCEMTSMLIKGHSWTFLMKGGLENRKLIYRNWKNSEQNSKNDLGIFSLKNIKIDEKEVSISLNELFEIQNLLKSDLTINRTEKIILDGVRYELTDFKTERKYEWKLDEEMNSNLKQLIEKITAHNNGYK</sequence>
<proteinExistence type="predicted"/>
<evidence type="ECO:0000313" key="2">
    <source>
        <dbReference type="Proteomes" id="UP000830454"/>
    </source>
</evidence>
<name>A0ABY4HK52_9FLAO</name>
<dbReference type="Proteomes" id="UP000830454">
    <property type="component" value="Chromosome"/>
</dbReference>
<dbReference type="RefSeq" id="WP_246915556.1">
    <property type="nucleotide sequence ID" value="NZ_CP090145.1"/>
</dbReference>
<reference evidence="1" key="1">
    <citation type="submission" date="2021-12" db="EMBL/GenBank/DDBJ databases">
        <authorList>
            <person name="Cha I.-T."/>
            <person name="Lee K.-E."/>
            <person name="Park S.-J."/>
        </authorList>
    </citation>
    <scope>NUCLEOTIDE SEQUENCE</scope>
    <source>
        <strain evidence="1">YSM-43</strain>
    </source>
</reference>